<evidence type="ECO:0000256" key="1">
    <source>
        <dbReference type="SAM" id="MobiDB-lite"/>
    </source>
</evidence>
<sequence>MAAAMEESTVRVGASRVPRTLRRRRVEAAPGSFQLSVVTWNILADGLTNTKQFPYASAEALDWERRRELIVTELLDLEADVYCLQEVQQVAFDYILGGLQEKGEFDGVYFQKPGGRLDGCATIYRSDKLNLHRWTPLTITRLLGEYFGPKDPARMGLQNPAPFGEAPALGWADSGVDIDLMIREGLATDGDHFWLEAAGQSNVAVLCELSCVESDHRILVGNTHLHWDPRLPDVKAVQMHALLQECERRMNRAAHARPDALVLVGDFNSVPCKDYSDEYDEVNEETGLISGVYELTTKGNLGVNHAHHPAKRRMLLTEEEQVAAAKEAEPVVLLPDPERDPTPAEALRKKPAHKDSISSLKNAMMHERSESIVAEEVEEKTPEVRPWTHDLGLCSAYREVCGDEPPATNITRGFEGTLDYIFYGGGGAVAAGALLLPGDDILRASEGLPNEAIPSDHVSLKAEILLPPVGPRQRRTSRSNSMGTSFGMNKRPSMQARKSFGNHHDLRGSGYMNAAPSNVAALEPIMDTPGKESPATVPDLAPASESEPRLDLGGGGVTLVADAPEFVPTFSTPGRMSIPSPVQEEDSRSGGMSDRGPPMPASFVPYASPAVGGANAKGRLEADVGSDSTRSREASPRMGAQDAQETAMAALADGEDDKEPEADFVVEAHGVKATATLLPPQASAGEQDMQDGTQDFSNCFIVEIAFHLQDLVDKAGATPGDGGAATAAGPESKVAKGKAAARAAGDPSPKSFLVDVSIRVTNATMVLEYPGLPPVTVELPAHIYPSAIETNFCRITKVLSVTAPAMAFKSPVYYVPASRGDSRPPTPGLLVPPRVPTPVAPAVVPPAAAAAWPKPGATPPADDGGFPPLGAMT</sequence>
<feature type="compositionally biased region" description="Polar residues" evidence="1">
    <location>
        <begin position="478"/>
        <end position="487"/>
    </location>
</feature>
<evidence type="ECO:0000259" key="2">
    <source>
        <dbReference type="Pfam" id="PF03372"/>
    </source>
</evidence>
<dbReference type="InterPro" id="IPR005135">
    <property type="entry name" value="Endo/exonuclease/phosphatase"/>
</dbReference>
<feature type="region of interest" description="Disordered" evidence="1">
    <location>
        <begin position="470"/>
        <end position="494"/>
    </location>
</feature>
<dbReference type="SUPFAM" id="SSF56219">
    <property type="entry name" value="DNase I-like"/>
    <property type="match status" value="1"/>
</dbReference>
<dbReference type="PANTHER" id="PTHR12121:SF100">
    <property type="entry name" value="POLY(A)-SPECIFIC RIBONUCLEASE"/>
    <property type="match status" value="1"/>
</dbReference>
<gene>
    <name evidence="3" type="ORF">PPAR1163_LOCUS10562</name>
</gene>
<dbReference type="InterPro" id="IPR050410">
    <property type="entry name" value="CCR4/nocturin_mRNA_transcr"/>
</dbReference>
<reference evidence="3" key="1">
    <citation type="submission" date="2021-01" db="EMBL/GenBank/DDBJ databases">
        <authorList>
            <person name="Corre E."/>
            <person name="Pelletier E."/>
            <person name="Niang G."/>
            <person name="Scheremetjew M."/>
            <person name="Finn R."/>
            <person name="Kale V."/>
            <person name="Holt S."/>
            <person name="Cochrane G."/>
            <person name="Meng A."/>
            <person name="Brown T."/>
            <person name="Cohen L."/>
        </authorList>
    </citation>
    <scope>NUCLEOTIDE SEQUENCE</scope>
    <source>
        <strain evidence="3">CCMP2877</strain>
    </source>
</reference>
<feature type="region of interest" description="Disordered" evidence="1">
    <location>
        <begin position="850"/>
        <end position="873"/>
    </location>
</feature>
<feature type="region of interest" description="Disordered" evidence="1">
    <location>
        <begin position="334"/>
        <end position="356"/>
    </location>
</feature>
<dbReference type="AlphaFoldDB" id="A0A7S1U022"/>
<feature type="domain" description="Endonuclease/exonuclease/phosphatase" evidence="2">
    <location>
        <begin position="38"/>
        <end position="274"/>
    </location>
</feature>
<evidence type="ECO:0000313" key="3">
    <source>
        <dbReference type="EMBL" id="CAD9252198.1"/>
    </source>
</evidence>
<dbReference type="GO" id="GO:0000175">
    <property type="term" value="F:3'-5'-RNA exonuclease activity"/>
    <property type="evidence" value="ECO:0007669"/>
    <property type="project" value="TreeGrafter"/>
</dbReference>
<proteinExistence type="predicted"/>
<dbReference type="Gene3D" id="3.60.10.10">
    <property type="entry name" value="Endonuclease/exonuclease/phosphatase"/>
    <property type="match status" value="1"/>
</dbReference>
<feature type="compositionally biased region" description="Low complexity" evidence="1">
    <location>
        <begin position="850"/>
        <end position="861"/>
    </location>
</feature>
<dbReference type="Pfam" id="PF03372">
    <property type="entry name" value="Exo_endo_phos"/>
    <property type="match status" value="1"/>
</dbReference>
<feature type="region of interest" description="Disordered" evidence="1">
    <location>
        <begin position="568"/>
        <end position="602"/>
    </location>
</feature>
<dbReference type="EMBL" id="HBGJ01016421">
    <property type="protein sequence ID" value="CAD9252198.1"/>
    <property type="molecule type" value="Transcribed_RNA"/>
</dbReference>
<dbReference type="InterPro" id="IPR036691">
    <property type="entry name" value="Endo/exonu/phosph_ase_sf"/>
</dbReference>
<accession>A0A7S1U022</accession>
<dbReference type="PANTHER" id="PTHR12121">
    <property type="entry name" value="CARBON CATABOLITE REPRESSOR PROTEIN 4"/>
    <property type="match status" value="1"/>
</dbReference>
<name>A0A7S1U022_9STRA</name>
<feature type="region of interest" description="Disordered" evidence="1">
    <location>
        <begin position="619"/>
        <end position="648"/>
    </location>
</feature>
<feature type="compositionally biased region" description="Basic and acidic residues" evidence="1">
    <location>
        <begin position="336"/>
        <end position="356"/>
    </location>
</feature>
<protein>
    <recommendedName>
        <fullName evidence="2">Endonuclease/exonuclease/phosphatase domain-containing protein</fullName>
    </recommendedName>
</protein>
<feature type="region of interest" description="Disordered" evidence="1">
    <location>
        <begin position="528"/>
        <end position="550"/>
    </location>
</feature>
<organism evidence="3">
    <name type="scientific">Phaeomonas parva</name>
    <dbReference type="NCBI Taxonomy" id="124430"/>
    <lineage>
        <taxon>Eukaryota</taxon>
        <taxon>Sar</taxon>
        <taxon>Stramenopiles</taxon>
        <taxon>Ochrophyta</taxon>
        <taxon>Pinguiophyceae</taxon>
        <taxon>Pinguiochrysidales</taxon>
        <taxon>Pinguiochrysidaceae</taxon>
        <taxon>Phaeomonas</taxon>
    </lineage>
</organism>